<dbReference type="InterPro" id="IPR007312">
    <property type="entry name" value="Phosphoesterase"/>
</dbReference>
<comment type="caution">
    <text evidence="2">The sequence shown here is derived from an EMBL/GenBank/DDBJ whole genome shotgun (WGS) entry which is preliminary data.</text>
</comment>
<evidence type="ECO:0000313" key="3">
    <source>
        <dbReference type="Proteomes" id="UP000753196"/>
    </source>
</evidence>
<dbReference type="GO" id="GO:0042578">
    <property type="term" value="F:phosphoric ester hydrolase activity"/>
    <property type="evidence" value="ECO:0007669"/>
    <property type="project" value="UniProtKB-ARBA"/>
</dbReference>
<name>A0A932R1W4_9BACT</name>
<dbReference type="AlphaFoldDB" id="A0A932R1W4"/>
<feature type="non-terminal residue" evidence="2">
    <location>
        <position position="1"/>
    </location>
</feature>
<dbReference type="EMBL" id="JACQCR010000026">
    <property type="protein sequence ID" value="MBI3630925.1"/>
    <property type="molecule type" value="Genomic_DNA"/>
</dbReference>
<evidence type="ECO:0000313" key="2">
    <source>
        <dbReference type="EMBL" id="MBI3630925.1"/>
    </source>
</evidence>
<organism evidence="2 3">
    <name type="scientific">Candidatus Sungiibacteriota bacterium</name>
    <dbReference type="NCBI Taxonomy" id="2750080"/>
    <lineage>
        <taxon>Bacteria</taxon>
        <taxon>Candidatus Sungiibacteriota</taxon>
    </lineage>
</organism>
<dbReference type="PANTHER" id="PTHR31956">
    <property type="entry name" value="NON-SPECIFIC PHOSPHOLIPASE C4-RELATED"/>
    <property type="match status" value="1"/>
</dbReference>
<protein>
    <submittedName>
        <fullName evidence="2">Acid phosphatase</fullName>
    </submittedName>
</protein>
<dbReference type="SUPFAM" id="SSF53649">
    <property type="entry name" value="Alkaline phosphatase-like"/>
    <property type="match status" value="1"/>
</dbReference>
<dbReference type="Gene3D" id="3.40.720.10">
    <property type="entry name" value="Alkaline Phosphatase, subunit A"/>
    <property type="match status" value="1"/>
</dbReference>
<dbReference type="InterPro" id="IPR017850">
    <property type="entry name" value="Alkaline_phosphatase_core_sf"/>
</dbReference>
<sequence>ICACTPRFEEAPESEQATVDDKGGIMKDGSVSADGYVINTIQPFSPPFNPDVKDPARRMLPSDLPTIGERLDQRMLDWAWYGGGWKNALADKPDKTFMHHHQPFIYFRAYGPSSIGRITHLKDEDDFIAAIEKGTLPAVSFYKPLGKVNLHPGYTGLKESEEHIFSIVKKIEQSPLWNQSLIVVTFDDAGGFWDHVAPPKGDRFGPGERIPALIISPVAKKGFIDHTVYDTTSILKLIETKYDLKPLGDRDAKANDMTNALE</sequence>
<accession>A0A932R1W4</accession>
<dbReference type="Pfam" id="PF04185">
    <property type="entry name" value="Phosphoesterase"/>
    <property type="match status" value="1"/>
</dbReference>
<dbReference type="Proteomes" id="UP000753196">
    <property type="component" value="Unassembled WGS sequence"/>
</dbReference>
<dbReference type="PANTHER" id="PTHR31956:SF1">
    <property type="entry name" value="NON-SPECIFIC PHOSPHOLIPASE C1"/>
    <property type="match status" value="1"/>
</dbReference>
<proteinExistence type="predicted"/>
<evidence type="ECO:0000256" key="1">
    <source>
        <dbReference type="ARBA" id="ARBA00022801"/>
    </source>
</evidence>
<gene>
    <name evidence="2" type="ORF">HY221_01130</name>
</gene>
<keyword evidence="1" id="KW-0378">Hydrolase</keyword>
<reference evidence="2" key="1">
    <citation type="submission" date="2020-07" db="EMBL/GenBank/DDBJ databases">
        <title>Huge and variable diversity of episymbiotic CPR bacteria and DPANN archaea in groundwater ecosystems.</title>
        <authorList>
            <person name="He C.Y."/>
            <person name="Keren R."/>
            <person name="Whittaker M."/>
            <person name="Farag I.F."/>
            <person name="Doudna J."/>
            <person name="Cate J.H.D."/>
            <person name="Banfield J.F."/>
        </authorList>
    </citation>
    <scope>NUCLEOTIDE SEQUENCE</scope>
    <source>
        <strain evidence="2">NC_groundwater_973_Pr1_S-0.2um_54_13</strain>
    </source>
</reference>